<dbReference type="Gene3D" id="3.40.190.10">
    <property type="entry name" value="Periplasmic binding protein-like II"/>
    <property type="match status" value="2"/>
</dbReference>
<accession>Q6AN27</accession>
<dbReference type="NCBIfam" id="TIGR00229">
    <property type="entry name" value="sensory_box"/>
    <property type="match status" value="2"/>
</dbReference>
<dbReference type="InterPro" id="IPR013655">
    <property type="entry name" value="PAS_fold_3"/>
</dbReference>
<proteinExistence type="predicted"/>
<dbReference type="STRING" id="177439.DP1518"/>
<dbReference type="GO" id="GO:0006355">
    <property type="term" value="P:regulation of DNA-templated transcription"/>
    <property type="evidence" value="ECO:0007669"/>
    <property type="project" value="InterPro"/>
</dbReference>
<dbReference type="GO" id="GO:0000155">
    <property type="term" value="F:phosphorelay sensor kinase activity"/>
    <property type="evidence" value="ECO:0007669"/>
    <property type="project" value="InterPro"/>
</dbReference>
<dbReference type="HOGENOM" id="CLU_000445_114_69_7"/>
<keyword evidence="4" id="KW-0808">Transferase</keyword>
<dbReference type="SMART" id="SM00086">
    <property type="entry name" value="PAC"/>
    <property type="match status" value="2"/>
</dbReference>
<dbReference type="SMART" id="SM00388">
    <property type="entry name" value="HisKA"/>
    <property type="match status" value="1"/>
</dbReference>
<feature type="chain" id="PRO_5004270895" description="histidine kinase" evidence="11">
    <location>
        <begin position="28"/>
        <end position="930"/>
    </location>
</feature>
<dbReference type="PANTHER" id="PTHR43065">
    <property type="entry name" value="SENSOR HISTIDINE KINASE"/>
    <property type="match status" value="1"/>
</dbReference>
<dbReference type="InterPro" id="IPR035965">
    <property type="entry name" value="PAS-like_dom_sf"/>
</dbReference>
<dbReference type="CDD" id="cd00130">
    <property type="entry name" value="PAS"/>
    <property type="match status" value="2"/>
</dbReference>
<keyword evidence="10" id="KW-1133">Transmembrane helix</keyword>
<evidence type="ECO:0000256" key="10">
    <source>
        <dbReference type="SAM" id="Phobius"/>
    </source>
</evidence>
<protein>
    <recommendedName>
        <fullName evidence="2">histidine kinase</fullName>
        <ecNumber evidence="2">2.7.13.3</ecNumber>
    </recommendedName>
</protein>
<feature type="domain" description="PAS" evidence="14">
    <location>
        <begin position="329"/>
        <end position="374"/>
    </location>
</feature>
<keyword evidence="10" id="KW-0472">Membrane</keyword>
<dbReference type="Pfam" id="PF02518">
    <property type="entry name" value="HATPase_c"/>
    <property type="match status" value="1"/>
</dbReference>
<feature type="modified residue" description="4-aspartylphosphate" evidence="9">
    <location>
        <position position="861"/>
    </location>
</feature>
<dbReference type="InterPro" id="IPR000014">
    <property type="entry name" value="PAS"/>
</dbReference>
<comment type="catalytic activity">
    <reaction evidence="1">
        <text>ATP + protein L-histidine = ADP + protein N-phospho-L-histidine.</text>
        <dbReference type="EC" id="2.7.13.3"/>
    </reaction>
</comment>
<evidence type="ECO:0000256" key="5">
    <source>
        <dbReference type="ARBA" id="ARBA00022741"/>
    </source>
</evidence>
<dbReference type="Gene3D" id="2.10.70.100">
    <property type="match status" value="1"/>
</dbReference>
<dbReference type="SUPFAM" id="SSF52172">
    <property type="entry name" value="CheY-like"/>
    <property type="match status" value="1"/>
</dbReference>
<dbReference type="Pfam" id="PF00497">
    <property type="entry name" value="SBP_bac_3"/>
    <property type="match status" value="1"/>
</dbReference>
<organism evidence="16 17">
    <name type="scientific">Desulfotalea psychrophila (strain LSv54 / DSM 12343)</name>
    <dbReference type="NCBI Taxonomy" id="177439"/>
    <lineage>
        <taxon>Bacteria</taxon>
        <taxon>Pseudomonadati</taxon>
        <taxon>Thermodesulfobacteriota</taxon>
        <taxon>Desulfobulbia</taxon>
        <taxon>Desulfobulbales</taxon>
        <taxon>Desulfocapsaceae</taxon>
        <taxon>Desulfotalea</taxon>
    </lineage>
</organism>
<dbReference type="EC" id="2.7.13.3" evidence="2"/>
<dbReference type="SUPFAM" id="SSF53850">
    <property type="entry name" value="Periplasmic binding protein-like II"/>
    <property type="match status" value="1"/>
</dbReference>
<dbReference type="InterPro" id="IPR001789">
    <property type="entry name" value="Sig_transdc_resp-reg_receiver"/>
</dbReference>
<dbReference type="OrthoDB" id="9806821at2"/>
<dbReference type="InterPro" id="IPR011006">
    <property type="entry name" value="CheY-like_superfamily"/>
</dbReference>
<feature type="domain" description="PAC" evidence="15">
    <location>
        <begin position="377"/>
        <end position="429"/>
    </location>
</feature>
<dbReference type="InterPro" id="IPR003594">
    <property type="entry name" value="HATPase_dom"/>
</dbReference>
<dbReference type="Gene3D" id="1.10.287.130">
    <property type="match status" value="1"/>
</dbReference>
<feature type="domain" description="Response regulatory" evidence="13">
    <location>
        <begin position="810"/>
        <end position="926"/>
    </location>
</feature>
<dbReference type="InterPro" id="IPR001610">
    <property type="entry name" value="PAC"/>
</dbReference>
<dbReference type="Pfam" id="PF00512">
    <property type="entry name" value="HisKA"/>
    <property type="match status" value="1"/>
</dbReference>
<feature type="domain" description="Histidine kinase" evidence="12">
    <location>
        <begin position="570"/>
        <end position="792"/>
    </location>
</feature>
<evidence type="ECO:0000256" key="6">
    <source>
        <dbReference type="ARBA" id="ARBA00022777"/>
    </source>
</evidence>
<evidence type="ECO:0000259" key="15">
    <source>
        <dbReference type="PROSITE" id="PS50113"/>
    </source>
</evidence>
<reference evidence="17" key="1">
    <citation type="journal article" date="2004" name="Environ. Microbiol.">
        <title>The genome of Desulfotalea psychrophila, a sulfate-reducing bacterium from permanently cold Arctic sediments.</title>
        <authorList>
            <person name="Rabus R."/>
            <person name="Ruepp A."/>
            <person name="Frickey T."/>
            <person name="Rattei T."/>
            <person name="Fartmann B."/>
            <person name="Stark M."/>
            <person name="Bauer M."/>
            <person name="Zibat A."/>
            <person name="Lombardot T."/>
            <person name="Becker I."/>
            <person name="Amann J."/>
            <person name="Gellner K."/>
            <person name="Teeling H."/>
            <person name="Leuschner W.D."/>
            <person name="Gloeckner F.-O."/>
            <person name="Lupas A.N."/>
            <person name="Amann R."/>
            <person name="Klenk H.-P."/>
        </authorList>
    </citation>
    <scope>NUCLEOTIDE SEQUENCE [LARGE SCALE GENOMIC DNA]</scope>
    <source>
        <strain evidence="17">DSM 12343 / LSv54</strain>
    </source>
</reference>
<dbReference type="PANTHER" id="PTHR43065:SF46">
    <property type="entry name" value="C4-DICARBOXYLATE TRANSPORT SENSOR PROTEIN DCTB"/>
    <property type="match status" value="1"/>
</dbReference>
<dbReference type="CDD" id="cd17546">
    <property type="entry name" value="REC_hyHK_CKI1_RcsC-like"/>
    <property type="match status" value="1"/>
</dbReference>
<keyword evidence="17" id="KW-1185">Reference proteome</keyword>
<gene>
    <name evidence="16" type="ordered locus">DP1518</name>
</gene>
<dbReference type="Gene3D" id="3.30.565.10">
    <property type="entry name" value="Histidine kinase-like ATPase, C-terminal domain"/>
    <property type="match status" value="1"/>
</dbReference>
<dbReference type="Gene3D" id="3.40.50.2300">
    <property type="match status" value="1"/>
</dbReference>
<dbReference type="PROSITE" id="PS50112">
    <property type="entry name" value="PAS"/>
    <property type="match status" value="2"/>
</dbReference>
<dbReference type="PROSITE" id="PS50113">
    <property type="entry name" value="PAC"/>
    <property type="match status" value="1"/>
</dbReference>
<dbReference type="GO" id="GO:0005524">
    <property type="term" value="F:ATP binding"/>
    <property type="evidence" value="ECO:0007669"/>
    <property type="project" value="UniProtKB-KW"/>
</dbReference>
<dbReference type="InterPro" id="IPR001638">
    <property type="entry name" value="Solute-binding_3/MltF_N"/>
</dbReference>
<dbReference type="Pfam" id="PF00989">
    <property type="entry name" value="PAS"/>
    <property type="match status" value="1"/>
</dbReference>
<keyword evidence="10" id="KW-0812">Transmembrane</keyword>
<evidence type="ECO:0000256" key="1">
    <source>
        <dbReference type="ARBA" id="ARBA00000085"/>
    </source>
</evidence>
<feature type="signal peptide" evidence="11">
    <location>
        <begin position="1"/>
        <end position="27"/>
    </location>
</feature>
<dbReference type="EMBL" id="CR522870">
    <property type="protein sequence ID" value="CAG36247.1"/>
    <property type="molecule type" value="Genomic_DNA"/>
</dbReference>
<name>Q6AN27_DESPS</name>
<dbReference type="InterPro" id="IPR000700">
    <property type="entry name" value="PAS-assoc_C"/>
</dbReference>
<dbReference type="Pfam" id="PF08447">
    <property type="entry name" value="PAS_3"/>
    <property type="match status" value="1"/>
</dbReference>
<evidence type="ECO:0000256" key="3">
    <source>
        <dbReference type="ARBA" id="ARBA00022553"/>
    </source>
</evidence>
<evidence type="ECO:0000259" key="13">
    <source>
        <dbReference type="PROSITE" id="PS50110"/>
    </source>
</evidence>
<dbReference type="Pfam" id="PF00072">
    <property type="entry name" value="Response_reg"/>
    <property type="match status" value="1"/>
</dbReference>
<dbReference type="SMART" id="SM00387">
    <property type="entry name" value="HATPase_c"/>
    <property type="match status" value="1"/>
</dbReference>
<keyword evidence="11" id="KW-0732">Signal</keyword>
<dbReference type="eggNOG" id="COG4191">
    <property type="taxonomic scope" value="Bacteria"/>
</dbReference>
<dbReference type="Gene3D" id="3.30.450.20">
    <property type="entry name" value="PAS domain"/>
    <property type="match status" value="2"/>
</dbReference>
<dbReference type="InterPro" id="IPR004358">
    <property type="entry name" value="Sig_transdc_His_kin-like_C"/>
</dbReference>
<sequence length="930" mass="103716">MGVIIRAYICRSMILFLLLLAFLPAYASEEEVETVRVGIFPFSPFNFVDDSGVVQGLNIDLLQEIVKGEKWEIEFVHLSWGEGLERLEKEDIDLMLSVARSEERAKVMDYSSESVAEFWGQVFLRADGKEKNIKDLAGKRIAVVRRDISGFNFIKIAAELDIHCEIVEFATQDEVFNAVHQGIVVAGIAPQSFSLRYVKEYDLVGSSIQFSPFSVYFATKKGRHRELLAQIDAHLSVWKKDRDSFYYKSMGRWLNRYESHPRIPSWLVYTVLLAAGLVFFFVGAALLLKKTVRSRTRELAESEASLLEAQDIARIGKWELDLVTNHLSWSDSVYAMYGLSRGAFTASNVALFQFVHPDDHSRVKRSYRQSVQDGEPFSAEYRLLLTGGLIKWVSGLGRVEYDGEGLPARFVGTVQDITARKKTENELVKSRIKYHTLVHTAMDAFCVSDKQGALLEVNEAYCRMCGYSAEELLSMTAYDLIARKPEQTAARLSKVIALGEDRFESEHCHKDGGAFHVEIGIQYRPGEDAVFVAFLRDITAAKQAKEEREYLQEQLVQAQKMEAIGTLAGGIAHDFNNVLAAILGYAELAKLNAPLSSTHELEQIIKASNRAKVLVRQILDFSRQADIEKISLMPGPRIKEALKMLRSSLPSTILIEQNIDMDSGPILGDPTQLHQLLMNLCTNSFHAMEERGGVISVSLRKKTLSKADIGNIANVHPGPFVQLDIRDGGSGISLAIQEKIFNPYFTTKDVGKGTGMGLSIVHGIVKNSGGFITCESKVGEGTLFSVNLPCVEGTLVESKLTEAPSLGHERILFVDDERMLAEIGKAMLERFGYKVRLETSGIEALATFKREPDAFDLVITDQTMLGMTGLEMSQRMRQIRPDLPIILCTGYSSMLIEEKVKSLGLAGLALKPLTKEVLTALIRQGLDHKQ</sequence>
<dbReference type="SUPFAM" id="SSF47384">
    <property type="entry name" value="Homodimeric domain of signal transducing histidine kinase"/>
    <property type="match status" value="1"/>
</dbReference>
<evidence type="ECO:0000256" key="9">
    <source>
        <dbReference type="PROSITE-ProRule" id="PRU00169"/>
    </source>
</evidence>
<evidence type="ECO:0000256" key="7">
    <source>
        <dbReference type="ARBA" id="ARBA00022840"/>
    </source>
</evidence>
<keyword evidence="3 9" id="KW-0597">Phosphoprotein</keyword>
<dbReference type="InterPro" id="IPR003661">
    <property type="entry name" value="HisK_dim/P_dom"/>
</dbReference>
<evidence type="ECO:0000313" key="16">
    <source>
        <dbReference type="EMBL" id="CAG36247.1"/>
    </source>
</evidence>
<dbReference type="KEGG" id="dps:DP1518"/>
<evidence type="ECO:0000256" key="11">
    <source>
        <dbReference type="SAM" id="SignalP"/>
    </source>
</evidence>
<dbReference type="PRINTS" id="PR00344">
    <property type="entry name" value="BCTRLSENSOR"/>
</dbReference>
<evidence type="ECO:0000256" key="4">
    <source>
        <dbReference type="ARBA" id="ARBA00022679"/>
    </source>
</evidence>
<feature type="transmembrane region" description="Helical" evidence="10">
    <location>
        <begin position="266"/>
        <end position="288"/>
    </location>
</feature>
<dbReference type="SUPFAM" id="SSF55785">
    <property type="entry name" value="PYP-like sensor domain (PAS domain)"/>
    <property type="match status" value="2"/>
</dbReference>
<evidence type="ECO:0000259" key="12">
    <source>
        <dbReference type="PROSITE" id="PS50109"/>
    </source>
</evidence>
<dbReference type="eggNOG" id="COG2202">
    <property type="taxonomic scope" value="Bacteria"/>
</dbReference>
<dbReference type="SUPFAM" id="SSF55874">
    <property type="entry name" value="ATPase domain of HSP90 chaperone/DNA topoisomerase II/histidine kinase"/>
    <property type="match status" value="1"/>
</dbReference>
<dbReference type="SMART" id="SM00062">
    <property type="entry name" value="PBPb"/>
    <property type="match status" value="1"/>
</dbReference>
<dbReference type="InterPro" id="IPR005467">
    <property type="entry name" value="His_kinase_dom"/>
</dbReference>
<dbReference type="eggNOG" id="COG0784">
    <property type="taxonomic scope" value="Bacteria"/>
</dbReference>
<dbReference type="AlphaFoldDB" id="Q6AN27"/>
<evidence type="ECO:0000313" key="17">
    <source>
        <dbReference type="Proteomes" id="UP000000602"/>
    </source>
</evidence>
<keyword evidence="7" id="KW-0067">ATP-binding</keyword>
<evidence type="ECO:0000259" key="14">
    <source>
        <dbReference type="PROSITE" id="PS50112"/>
    </source>
</evidence>
<dbReference type="eggNOG" id="COG0834">
    <property type="taxonomic scope" value="Bacteria"/>
</dbReference>
<dbReference type="SMART" id="SM00448">
    <property type="entry name" value="REC"/>
    <property type="match status" value="1"/>
</dbReference>
<evidence type="ECO:0000256" key="8">
    <source>
        <dbReference type="ARBA" id="ARBA00023012"/>
    </source>
</evidence>
<dbReference type="SMART" id="SM00091">
    <property type="entry name" value="PAS"/>
    <property type="match status" value="2"/>
</dbReference>
<dbReference type="Proteomes" id="UP000000602">
    <property type="component" value="Chromosome"/>
</dbReference>
<dbReference type="InterPro" id="IPR036097">
    <property type="entry name" value="HisK_dim/P_sf"/>
</dbReference>
<keyword evidence="6" id="KW-0418">Kinase</keyword>
<feature type="domain" description="PAS" evidence="14">
    <location>
        <begin position="430"/>
        <end position="481"/>
    </location>
</feature>
<keyword evidence="5" id="KW-0547">Nucleotide-binding</keyword>
<keyword evidence="8" id="KW-0902">Two-component regulatory system</keyword>
<dbReference type="InterPro" id="IPR013767">
    <property type="entry name" value="PAS_fold"/>
</dbReference>
<dbReference type="PROSITE" id="PS50109">
    <property type="entry name" value="HIS_KIN"/>
    <property type="match status" value="1"/>
</dbReference>
<dbReference type="CDD" id="cd00082">
    <property type="entry name" value="HisKA"/>
    <property type="match status" value="1"/>
</dbReference>
<evidence type="ECO:0000256" key="2">
    <source>
        <dbReference type="ARBA" id="ARBA00012438"/>
    </source>
</evidence>
<dbReference type="PROSITE" id="PS50110">
    <property type="entry name" value="RESPONSE_REGULATORY"/>
    <property type="match status" value="1"/>
</dbReference>
<dbReference type="InterPro" id="IPR036890">
    <property type="entry name" value="HATPase_C_sf"/>
</dbReference>